<protein>
    <recommendedName>
        <fullName evidence="7">Major facilitator superfamily (MFS) profile domain-containing protein</fullName>
    </recommendedName>
</protein>
<dbReference type="PANTHER" id="PTHR23508">
    <property type="entry name" value="CARBOXYLIC ACID TRANSPORTER PROTEIN HOMOLOG"/>
    <property type="match status" value="1"/>
</dbReference>
<feature type="transmembrane region" description="Helical" evidence="6">
    <location>
        <begin position="73"/>
        <end position="95"/>
    </location>
</feature>
<dbReference type="GO" id="GO:0035879">
    <property type="term" value="P:plasma membrane lactate transport"/>
    <property type="evidence" value="ECO:0007669"/>
    <property type="project" value="TreeGrafter"/>
</dbReference>
<evidence type="ECO:0000256" key="5">
    <source>
        <dbReference type="SAM" id="MobiDB-lite"/>
    </source>
</evidence>
<dbReference type="InterPro" id="IPR005828">
    <property type="entry name" value="MFS_sugar_transport-like"/>
</dbReference>
<feature type="transmembrane region" description="Helical" evidence="6">
    <location>
        <begin position="128"/>
        <end position="147"/>
    </location>
</feature>
<dbReference type="SUPFAM" id="SSF103473">
    <property type="entry name" value="MFS general substrate transporter"/>
    <property type="match status" value="1"/>
</dbReference>
<dbReference type="InterPro" id="IPR005829">
    <property type="entry name" value="Sugar_transporter_CS"/>
</dbReference>
<feature type="region of interest" description="Disordered" evidence="5">
    <location>
        <begin position="468"/>
        <end position="489"/>
    </location>
</feature>
<dbReference type="Pfam" id="PF00083">
    <property type="entry name" value="Sugar_tr"/>
    <property type="match status" value="1"/>
</dbReference>
<dbReference type="EMBL" id="JAAMPI010000757">
    <property type="protein sequence ID" value="KAF4628824.1"/>
    <property type="molecule type" value="Genomic_DNA"/>
</dbReference>
<dbReference type="InterPro" id="IPR036259">
    <property type="entry name" value="MFS_trans_sf"/>
</dbReference>
<dbReference type="AlphaFoldDB" id="A0A8H4RHN4"/>
<feature type="transmembrane region" description="Helical" evidence="6">
    <location>
        <begin position="338"/>
        <end position="361"/>
    </location>
</feature>
<sequence length="489" mass="54332">MTVVQVLRKRVRTARPTYDVSSPLYLLSKLDSQQWKFLCLGFWAWTWDAFDYFSITLVMPHLQQLFDRSNSDIALALSLSLMPRFVGAAIFGIAADRFGRKWPLIINCLLLIVLELAIAFCQTYKEFLACRILFGVAMGGLYGNASATALEDCPDISRGIISGIFQAGYPMGLLLATAFNALLVNSTVQNWRALFYFAAGPPALLIIFRLFLPDTTAYIEHDAIRSRRNVQSFTSEFVDVIRMHWGRLSYMIIFMMGCTYLSHGSQDILQTMLRYNHALSSTKITTIQTVGFLGSLFGSLTMGFISDIIGRRFSIILSCFVAGALVYPYFYLSYLPGLLPVVFAEQFFVQGIFGIVPVHLIELSPYAFRTFVVGTSYNLGVLFASPVPYVETIIGEGRPLPSLNGNGNSGSDQRFDYSWGMAIVFGCAVVFTMVVTFLGPENKGGSINDEDDDGSVYQAPFSMVSPVVNGNANGNRNGRVWDGESWSDR</sequence>
<feature type="transmembrane region" description="Helical" evidence="6">
    <location>
        <begin position="284"/>
        <end position="306"/>
    </location>
</feature>
<keyword evidence="4 6" id="KW-0472">Membrane</keyword>
<evidence type="ECO:0000256" key="6">
    <source>
        <dbReference type="SAM" id="Phobius"/>
    </source>
</evidence>
<keyword evidence="9" id="KW-1185">Reference proteome</keyword>
<organism evidence="8 9">
    <name type="scientific">Cudoniella acicularis</name>
    <dbReference type="NCBI Taxonomy" id="354080"/>
    <lineage>
        <taxon>Eukaryota</taxon>
        <taxon>Fungi</taxon>
        <taxon>Dikarya</taxon>
        <taxon>Ascomycota</taxon>
        <taxon>Pezizomycotina</taxon>
        <taxon>Leotiomycetes</taxon>
        <taxon>Helotiales</taxon>
        <taxon>Tricladiaceae</taxon>
        <taxon>Cudoniella</taxon>
    </lineage>
</organism>
<feature type="transmembrane region" description="Helical" evidence="6">
    <location>
        <begin position="312"/>
        <end position="331"/>
    </location>
</feature>
<name>A0A8H4RHN4_9HELO</name>
<feature type="transmembrane region" description="Helical" evidence="6">
    <location>
        <begin position="417"/>
        <end position="438"/>
    </location>
</feature>
<dbReference type="PANTHER" id="PTHR23508:SF10">
    <property type="entry name" value="CARBOXYLIC ACID TRANSPORTER PROTEIN HOMOLOG"/>
    <property type="match status" value="1"/>
</dbReference>
<comment type="subcellular location">
    <subcellularLocation>
        <location evidence="1">Membrane</location>
        <topology evidence="1">Multi-pass membrane protein</topology>
    </subcellularLocation>
</comment>
<evidence type="ECO:0000313" key="9">
    <source>
        <dbReference type="Proteomes" id="UP000566819"/>
    </source>
</evidence>
<dbReference type="OrthoDB" id="5296287at2759"/>
<dbReference type="GO" id="GO:0015355">
    <property type="term" value="F:secondary active monocarboxylate transmembrane transporter activity"/>
    <property type="evidence" value="ECO:0007669"/>
    <property type="project" value="TreeGrafter"/>
</dbReference>
<gene>
    <name evidence="8" type="ORF">G7Y89_g9322</name>
</gene>
<dbReference type="Proteomes" id="UP000566819">
    <property type="component" value="Unassembled WGS sequence"/>
</dbReference>
<keyword evidence="2 6" id="KW-0812">Transmembrane</keyword>
<dbReference type="PROSITE" id="PS50850">
    <property type="entry name" value="MFS"/>
    <property type="match status" value="1"/>
</dbReference>
<feature type="transmembrane region" description="Helical" evidence="6">
    <location>
        <begin position="101"/>
        <end position="121"/>
    </location>
</feature>
<dbReference type="Gene3D" id="1.20.1250.20">
    <property type="entry name" value="MFS general substrate transporter like domains"/>
    <property type="match status" value="2"/>
</dbReference>
<dbReference type="InterPro" id="IPR020846">
    <property type="entry name" value="MFS_dom"/>
</dbReference>
<dbReference type="GO" id="GO:0005886">
    <property type="term" value="C:plasma membrane"/>
    <property type="evidence" value="ECO:0007669"/>
    <property type="project" value="TreeGrafter"/>
</dbReference>
<evidence type="ECO:0000256" key="1">
    <source>
        <dbReference type="ARBA" id="ARBA00004141"/>
    </source>
</evidence>
<evidence type="ECO:0000313" key="8">
    <source>
        <dbReference type="EMBL" id="KAF4628824.1"/>
    </source>
</evidence>
<evidence type="ECO:0000256" key="4">
    <source>
        <dbReference type="ARBA" id="ARBA00023136"/>
    </source>
</evidence>
<keyword evidence="3 6" id="KW-1133">Transmembrane helix</keyword>
<reference evidence="8 9" key="1">
    <citation type="submission" date="2020-03" db="EMBL/GenBank/DDBJ databases">
        <title>Draft Genome Sequence of Cudoniella acicularis.</title>
        <authorList>
            <person name="Buettner E."/>
            <person name="Kellner H."/>
        </authorList>
    </citation>
    <scope>NUCLEOTIDE SEQUENCE [LARGE SCALE GENOMIC DNA]</scope>
    <source>
        <strain evidence="8 9">DSM 108380</strain>
    </source>
</reference>
<dbReference type="PROSITE" id="PS00216">
    <property type="entry name" value="SUGAR_TRANSPORT_1"/>
    <property type="match status" value="1"/>
</dbReference>
<proteinExistence type="predicted"/>
<feature type="compositionally biased region" description="Basic and acidic residues" evidence="5">
    <location>
        <begin position="479"/>
        <end position="489"/>
    </location>
</feature>
<evidence type="ECO:0000259" key="7">
    <source>
        <dbReference type="PROSITE" id="PS50850"/>
    </source>
</evidence>
<comment type="caution">
    <text evidence="8">The sequence shown here is derived from an EMBL/GenBank/DDBJ whole genome shotgun (WGS) entry which is preliminary data.</text>
</comment>
<evidence type="ECO:0000256" key="2">
    <source>
        <dbReference type="ARBA" id="ARBA00022692"/>
    </source>
</evidence>
<evidence type="ECO:0000256" key="3">
    <source>
        <dbReference type="ARBA" id="ARBA00022989"/>
    </source>
</evidence>
<feature type="transmembrane region" description="Helical" evidence="6">
    <location>
        <begin position="194"/>
        <end position="212"/>
    </location>
</feature>
<dbReference type="CDD" id="cd17316">
    <property type="entry name" value="MFS_SV2_like"/>
    <property type="match status" value="1"/>
</dbReference>
<feature type="compositionally biased region" description="Low complexity" evidence="5">
    <location>
        <begin position="468"/>
        <end position="478"/>
    </location>
</feature>
<feature type="domain" description="Major facilitator superfamily (MFS) profile" evidence="7">
    <location>
        <begin position="37"/>
        <end position="443"/>
    </location>
</feature>
<accession>A0A8H4RHN4</accession>
<feature type="transmembrane region" description="Helical" evidence="6">
    <location>
        <begin position="159"/>
        <end position="182"/>
    </location>
</feature>